<keyword evidence="3 8" id="KW-0812">Transmembrane</keyword>
<evidence type="ECO:0000313" key="11">
    <source>
        <dbReference type="Proteomes" id="UP000662111"/>
    </source>
</evidence>
<evidence type="ECO:0000256" key="6">
    <source>
        <dbReference type="ARBA" id="ARBA00038076"/>
    </source>
</evidence>
<feature type="transmembrane region" description="Helical" evidence="8">
    <location>
        <begin position="1107"/>
        <end position="1133"/>
    </location>
</feature>
<keyword evidence="4 8" id="KW-1133">Transmembrane helix</keyword>
<feature type="domain" description="ABC3 transporter permease C-terminal" evidence="9">
    <location>
        <begin position="1061"/>
        <end position="1181"/>
    </location>
</feature>
<feature type="transmembrane region" description="Helical" evidence="8">
    <location>
        <begin position="1157"/>
        <end position="1176"/>
    </location>
</feature>
<name>A0ABQ2F3S3_9MICO</name>
<protein>
    <recommendedName>
        <fullName evidence="9">ABC3 transporter permease C-terminal domain-containing protein</fullName>
    </recommendedName>
</protein>
<feature type="transmembrane region" description="Helical" evidence="8">
    <location>
        <begin position="1057"/>
        <end position="1083"/>
    </location>
</feature>
<evidence type="ECO:0000259" key="9">
    <source>
        <dbReference type="Pfam" id="PF02687"/>
    </source>
</evidence>
<organism evidence="10 11">
    <name type="scientific">Ornithinimicrobium pekingense</name>
    <dbReference type="NCBI Taxonomy" id="384677"/>
    <lineage>
        <taxon>Bacteria</taxon>
        <taxon>Bacillati</taxon>
        <taxon>Actinomycetota</taxon>
        <taxon>Actinomycetes</taxon>
        <taxon>Micrococcales</taxon>
        <taxon>Ornithinimicrobiaceae</taxon>
        <taxon>Ornithinimicrobium</taxon>
    </lineage>
</organism>
<evidence type="ECO:0000256" key="2">
    <source>
        <dbReference type="ARBA" id="ARBA00022475"/>
    </source>
</evidence>
<feature type="transmembrane region" description="Helical" evidence="8">
    <location>
        <begin position="457"/>
        <end position="483"/>
    </location>
</feature>
<dbReference type="InterPro" id="IPR003838">
    <property type="entry name" value="ABC3_permease_C"/>
</dbReference>
<evidence type="ECO:0000256" key="8">
    <source>
        <dbReference type="SAM" id="Phobius"/>
    </source>
</evidence>
<feature type="region of interest" description="Disordered" evidence="7">
    <location>
        <begin position="552"/>
        <end position="579"/>
    </location>
</feature>
<evidence type="ECO:0000256" key="1">
    <source>
        <dbReference type="ARBA" id="ARBA00004651"/>
    </source>
</evidence>
<feature type="transmembrane region" description="Helical" evidence="8">
    <location>
        <begin position="375"/>
        <end position="397"/>
    </location>
</feature>
<evidence type="ECO:0000256" key="5">
    <source>
        <dbReference type="ARBA" id="ARBA00023136"/>
    </source>
</evidence>
<evidence type="ECO:0000313" key="10">
    <source>
        <dbReference type="EMBL" id="GGK56866.1"/>
    </source>
</evidence>
<evidence type="ECO:0000256" key="7">
    <source>
        <dbReference type="SAM" id="MobiDB-lite"/>
    </source>
</evidence>
<dbReference type="Pfam" id="PF02687">
    <property type="entry name" value="FtsX"/>
    <property type="match status" value="1"/>
</dbReference>
<dbReference type="Proteomes" id="UP000662111">
    <property type="component" value="Unassembled WGS sequence"/>
</dbReference>
<feature type="transmembrane region" description="Helical" evidence="8">
    <location>
        <begin position="507"/>
        <end position="530"/>
    </location>
</feature>
<feature type="transmembrane region" description="Helical" evidence="8">
    <location>
        <begin position="336"/>
        <end position="363"/>
    </location>
</feature>
<evidence type="ECO:0000256" key="3">
    <source>
        <dbReference type="ARBA" id="ARBA00022692"/>
    </source>
</evidence>
<feature type="transmembrane region" description="Helical" evidence="8">
    <location>
        <begin position="417"/>
        <end position="437"/>
    </location>
</feature>
<gene>
    <name evidence="10" type="ORF">GCM10011509_01550</name>
</gene>
<keyword evidence="2" id="KW-1003">Cell membrane</keyword>
<sequence length="1195" mass="121421">MVPLMTSWWGWALRRARASTGLLLTLLALVTATTAILAGAVGYSGAAATTAAREALTGAVPGEAGIRVQTRQAEDPQAQDAAARQRIAQAFDPAPVSVQRTVVSTPRPASLDGTRLDGGLVAVASGSLTTDAPGAGERVDVVEGSWPREGSLEGMLHAGTATEWEVSVGDTLEVGGAEVAVVGLWRPVDAEDAFWFGDPLVAAGRDGDQRGPLVVAPGSVGDLVDAPFVRWTVQPDASQIQPDDLAHLASAAGSLRSSLKTPEVEVRGVTVDGDLAPTAATASRNLATANALGVIPLSVLTLVTLLAVTQLARLLSTTREAQAQLLVARGATRTQVLVGTVAEAAVVTVVGAALGALAAWAVLGTVPAGDAQGATVVRVAAVSGLAVLAVLAAVAVLQVRRLTAGGRADMSGRTRAATALATLVLVLGAAAVAWWQLRRTGSPLVTREDGTLGTDLVAGAAPALLLAAAAVVAMALLGPLGRLAESLTRPSRRAGGHLAAAQVSRRLPVYAVPAVLTVLAVGATTLAGLYSGTSAALRDNLAAVAQGAPVRASLDEPPRTTAPGAVPAPPALPEVPGSTSTPVWLDADARLGDLTLPLTMADVEELGRVASVPDLPEDAPLVPADALTTEAAAREGLAVPEGTREVTAVLDVELTVPERDLTTIQRGFEQTVRDVQEGTYGAPQEDLEAARSAARQMTDSMLLTSMGQVEWGVTLLLVEQGSGLYQEVSSAPVTVDLPQVRPPWLDLDAAADPAPGEDPVAEVPEGTVVDYTLAQVRQGGGSADLTFTLPEGTAWTLTGVRLSTPRHQDSFWGFVSPAVEASLSLRTDDGTDLLGAPTAGWGSDQLATPEAVARAEEANAGLDPEETTTTVLPDGSVLVSDGATAVFGALDTSGPRWSISADSDHLFPEAATVGPGLEVEDATVTGHGAPPPDDVPSEDAALPVALTVQAARAASLTLGDRAELTAFSTRLPVRVAAVVPAVPGTLAPQAVLLDRDTVAAHYAQAGRTLPHPTELWVRPAGGDAAPVVEELAGAEGVGAVAGPGRVAVTDATSAARLVFWVASAGAVLLAVTGIAAVAATLLGHRRAEVAVLRALGMPPRTQARSRALELGGVVLASIALGLVASWLVGLAVVPELALSTTLPGQVSLPSALLLEPGPWAVLLGVGLVAVLAVVLLQAGRVRAQALDGDYREEIR</sequence>
<dbReference type="PANTHER" id="PTHR30572:SF4">
    <property type="entry name" value="ABC TRANSPORTER PERMEASE YTRF"/>
    <property type="match status" value="1"/>
</dbReference>
<evidence type="ECO:0000256" key="4">
    <source>
        <dbReference type="ARBA" id="ARBA00022989"/>
    </source>
</evidence>
<dbReference type="InterPro" id="IPR050250">
    <property type="entry name" value="Macrolide_Exporter_MacB"/>
</dbReference>
<dbReference type="PANTHER" id="PTHR30572">
    <property type="entry name" value="MEMBRANE COMPONENT OF TRANSPORTER-RELATED"/>
    <property type="match status" value="1"/>
</dbReference>
<comment type="caution">
    <text evidence="10">The sequence shown here is derived from an EMBL/GenBank/DDBJ whole genome shotgun (WGS) entry which is preliminary data.</text>
</comment>
<accession>A0ABQ2F3S3</accession>
<feature type="transmembrane region" description="Helical" evidence="8">
    <location>
        <begin position="291"/>
        <end position="315"/>
    </location>
</feature>
<comment type="similarity">
    <text evidence="6">Belongs to the ABC-4 integral membrane protein family.</text>
</comment>
<proteinExistence type="inferred from homology"/>
<keyword evidence="5 8" id="KW-0472">Membrane</keyword>
<dbReference type="EMBL" id="BMLB01000001">
    <property type="protein sequence ID" value="GGK56866.1"/>
    <property type="molecule type" value="Genomic_DNA"/>
</dbReference>
<keyword evidence="11" id="KW-1185">Reference proteome</keyword>
<reference evidence="11" key="1">
    <citation type="journal article" date="2019" name="Int. J. Syst. Evol. Microbiol.">
        <title>The Global Catalogue of Microorganisms (GCM) 10K type strain sequencing project: providing services to taxonomists for standard genome sequencing and annotation.</title>
        <authorList>
            <consortium name="The Broad Institute Genomics Platform"/>
            <consortium name="The Broad Institute Genome Sequencing Center for Infectious Disease"/>
            <person name="Wu L."/>
            <person name="Ma J."/>
        </authorList>
    </citation>
    <scope>NUCLEOTIDE SEQUENCE [LARGE SCALE GENOMIC DNA]</scope>
    <source>
        <strain evidence="11">CGMCC 1.5362</strain>
    </source>
</reference>
<comment type="subcellular location">
    <subcellularLocation>
        <location evidence="1">Cell membrane</location>
        <topology evidence="1">Multi-pass membrane protein</topology>
    </subcellularLocation>
</comment>